<organism evidence="2 3">
    <name type="scientific">Candidatus Wallbacteria bacterium HGW-Wallbacteria-1</name>
    <dbReference type="NCBI Taxonomy" id="2013854"/>
    <lineage>
        <taxon>Bacteria</taxon>
        <taxon>Candidatus Walliibacteriota</taxon>
    </lineage>
</organism>
<dbReference type="AlphaFoldDB" id="A0A2N1PLB1"/>
<dbReference type="EMBL" id="PGXC01000025">
    <property type="protein sequence ID" value="PKK89116.1"/>
    <property type="molecule type" value="Genomic_DNA"/>
</dbReference>
<evidence type="ECO:0000313" key="3">
    <source>
        <dbReference type="Proteomes" id="UP000233256"/>
    </source>
</evidence>
<sequence length="306" mass="34172">MLSRFFLVTAAVIFLSVSFFHGVASAADSSGLHRSFLKSIGEIRTIEEGAVTKADYMKVASEYRKLIFKFQSRSMAPTLAIVHSKLADILFDKLSDPVAGLKELYRITELYPDTPEGIRAFNRIYSAYEKLEKQEARNRNLGTTDQAGNVVRAPGIFNDRDARIILNYNPFLWVRDMDPTMDPSTRLMLNRAMEAPASSRKMSVIVVPCEYPGSAAHYAAAAFVAMQKIPDIISMKSLTFRELDAGGIHFYIRNARVVTAEGPSVLYQAVGEVNDHIVTLTINDEVANLFSAGKEFYEILNTIMTY</sequence>
<feature type="signal peptide" evidence="1">
    <location>
        <begin position="1"/>
        <end position="26"/>
    </location>
</feature>
<keyword evidence="1" id="KW-0732">Signal</keyword>
<comment type="caution">
    <text evidence="2">The sequence shown here is derived from an EMBL/GenBank/DDBJ whole genome shotgun (WGS) entry which is preliminary data.</text>
</comment>
<protein>
    <submittedName>
        <fullName evidence="2">Uncharacterized protein</fullName>
    </submittedName>
</protein>
<evidence type="ECO:0000313" key="2">
    <source>
        <dbReference type="EMBL" id="PKK89116.1"/>
    </source>
</evidence>
<evidence type="ECO:0000256" key="1">
    <source>
        <dbReference type="SAM" id="SignalP"/>
    </source>
</evidence>
<accession>A0A2N1PLB1</accession>
<gene>
    <name evidence="2" type="ORF">CVV64_15940</name>
</gene>
<reference evidence="2 3" key="1">
    <citation type="journal article" date="2017" name="ISME J.">
        <title>Potential for microbial H2 and metal transformations associated with novel bacteria and archaea in deep terrestrial subsurface sediments.</title>
        <authorList>
            <person name="Hernsdorf A.W."/>
            <person name="Amano Y."/>
            <person name="Miyakawa K."/>
            <person name="Ise K."/>
            <person name="Suzuki Y."/>
            <person name="Anantharaman K."/>
            <person name="Probst A."/>
            <person name="Burstein D."/>
            <person name="Thomas B.C."/>
            <person name="Banfield J.F."/>
        </authorList>
    </citation>
    <scope>NUCLEOTIDE SEQUENCE [LARGE SCALE GENOMIC DNA]</scope>
    <source>
        <strain evidence="2">HGW-Wallbacteria-1</strain>
    </source>
</reference>
<name>A0A2N1PLB1_9BACT</name>
<dbReference type="Proteomes" id="UP000233256">
    <property type="component" value="Unassembled WGS sequence"/>
</dbReference>
<feature type="chain" id="PRO_5014897110" evidence="1">
    <location>
        <begin position="27"/>
        <end position="306"/>
    </location>
</feature>
<proteinExistence type="predicted"/>